<dbReference type="Gene3D" id="3.30.910.20">
    <property type="entry name" value="Skp domain"/>
    <property type="match status" value="1"/>
</dbReference>
<reference evidence="6" key="1">
    <citation type="journal article" date="2014" name="Int. J. Syst. Evol. Microbiol.">
        <title>Complete genome sequence of Corynebacterium casei LMG S-19264T (=DSM 44701T), isolated from a smear-ripened cheese.</title>
        <authorList>
            <consortium name="US DOE Joint Genome Institute (JGI-PGF)"/>
            <person name="Walter F."/>
            <person name="Albersmeier A."/>
            <person name="Kalinowski J."/>
            <person name="Ruckert C."/>
        </authorList>
    </citation>
    <scope>NUCLEOTIDE SEQUENCE</scope>
    <source>
        <strain evidence="6">JCM 12862</strain>
    </source>
</reference>
<organism evidence="6 7">
    <name type="scientific">Yeosuana aromativorans</name>
    <dbReference type="NCBI Taxonomy" id="288019"/>
    <lineage>
        <taxon>Bacteria</taxon>
        <taxon>Pseudomonadati</taxon>
        <taxon>Bacteroidota</taxon>
        <taxon>Flavobacteriia</taxon>
        <taxon>Flavobacteriales</taxon>
        <taxon>Flavobacteriaceae</taxon>
        <taxon>Yeosuana</taxon>
    </lineage>
</organism>
<dbReference type="SMART" id="SM00935">
    <property type="entry name" value="OmpH"/>
    <property type="match status" value="1"/>
</dbReference>
<comment type="caution">
    <text evidence="6">The sequence shown here is derived from an EMBL/GenBank/DDBJ whole genome shotgun (WGS) entry which is preliminary data.</text>
</comment>
<evidence type="ECO:0000256" key="5">
    <source>
        <dbReference type="SAM" id="Phobius"/>
    </source>
</evidence>
<feature type="region of interest" description="Disordered" evidence="4">
    <location>
        <begin position="210"/>
        <end position="232"/>
    </location>
</feature>
<evidence type="ECO:0000313" key="6">
    <source>
        <dbReference type="EMBL" id="GGK12498.1"/>
    </source>
</evidence>
<sequence length="372" mass="43574">MKIQFKKGAELKIKSSVVLEFIDNKLEKIKQMKTNVLFLLTVVFLSGIFTTQAQRGVRIAYIDTEYILEKVPEYQEATAQLEDKVQKWKNEIEERLAGIEQKRKDLSNEKALLTKELIEEREEDIAFEEKEILDYQQKRFGPNGDLMIQKKQLMQPIQDQIFAAVQDIASSRKYDFIFDKSSDATMLYSAKQYDLSEQILRAITRASKRNQVQSKAEKKAAEGEDLIPEVNEELDAREKALEEKKTERESAIEKRRQEILAAREAKKKEAEEKRQQILAEREKARQEKLAERNKSDESQEAVTKETDSTITTAKESETKTREQLIEENRQKKLAEREARKKELEDRKNKILEERKKALEERQKARDSINNNN</sequence>
<protein>
    <submittedName>
        <fullName evidence="6">Membrane protein</fullName>
    </submittedName>
</protein>
<dbReference type="EMBL" id="BMNR01000001">
    <property type="protein sequence ID" value="GGK12498.1"/>
    <property type="molecule type" value="Genomic_DNA"/>
</dbReference>
<dbReference type="PANTHER" id="PTHR35089">
    <property type="entry name" value="CHAPERONE PROTEIN SKP"/>
    <property type="match status" value="1"/>
</dbReference>
<keyword evidence="7" id="KW-1185">Reference proteome</keyword>
<dbReference type="AlphaFoldDB" id="A0A8J3BLJ3"/>
<proteinExistence type="inferred from homology"/>
<comment type="similarity">
    <text evidence="1">Belongs to the Skp family.</text>
</comment>
<feature type="region of interest" description="Disordered" evidence="4">
    <location>
        <begin position="264"/>
        <end position="372"/>
    </location>
</feature>
<keyword evidence="5" id="KW-1133">Transmembrane helix</keyword>
<dbReference type="InterPro" id="IPR005632">
    <property type="entry name" value="Chaperone_Skp"/>
</dbReference>
<keyword evidence="5" id="KW-0812">Transmembrane</keyword>
<keyword evidence="2" id="KW-0732">Signal</keyword>
<dbReference type="GO" id="GO:0050821">
    <property type="term" value="P:protein stabilization"/>
    <property type="evidence" value="ECO:0007669"/>
    <property type="project" value="TreeGrafter"/>
</dbReference>
<name>A0A8J3BLJ3_9FLAO</name>
<reference evidence="6" key="2">
    <citation type="submission" date="2020-09" db="EMBL/GenBank/DDBJ databases">
        <authorList>
            <person name="Sun Q."/>
            <person name="Ohkuma M."/>
        </authorList>
    </citation>
    <scope>NUCLEOTIDE SEQUENCE</scope>
    <source>
        <strain evidence="6">JCM 12862</strain>
    </source>
</reference>
<evidence type="ECO:0000256" key="4">
    <source>
        <dbReference type="SAM" id="MobiDB-lite"/>
    </source>
</evidence>
<accession>A0A8J3BLJ3</accession>
<evidence type="ECO:0000313" key="7">
    <source>
        <dbReference type="Proteomes" id="UP000612329"/>
    </source>
</evidence>
<dbReference type="GO" id="GO:0051082">
    <property type="term" value="F:unfolded protein binding"/>
    <property type="evidence" value="ECO:0007669"/>
    <property type="project" value="InterPro"/>
</dbReference>
<feature type="transmembrane region" description="Helical" evidence="5">
    <location>
        <begin position="35"/>
        <end position="53"/>
    </location>
</feature>
<dbReference type="GO" id="GO:0005829">
    <property type="term" value="C:cytosol"/>
    <property type="evidence" value="ECO:0007669"/>
    <property type="project" value="TreeGrafter"/>
</dbReference>
<dbReference type="Proteomes" id="UP000612329">
    <property type="component" value="Unassembled WGS sequence"/>
</dbReference>
<evidence type="ECO:0000256" key="2">
    <source>
        <dbReference type="ARBA" id="ARBA00022729"/>
    </source>
</evidence>
<dbReference type="Pfam" id="PF03938">
    <property type="entry name" value="OmpH"/>
    <property type="match status" value="1"/>
</dbReference>
<feature type="compositionally biased region" description="Basic and acidic residues" evidence="4">
    <location>
        <begin position="314"/>
        <end position="366"/>
    </location>
</feature>
<feature type="compositionally biased region" description="Acidic residues" evidence="4">
    <location>
        <begin position="223"/>
        <end position="232"/>
    </location>
</feature>
<dbReference type="SUPFAM" id="SSF111384">
    <property type="entry name" value="OmpH-like"/>
    <property type="match status" value="1"/>
</dbReference>
<evidence type="ECO:0000256" key="3">
    <source>
        <dbReference type="SAM" id="Coils"/>
    </source>
</evidence>
<feature type="compositionally biased region" description="Basic and acidic residues" evidence="4">
    <location>
        <begin position="264"/>
        <end position="307"/>
    </location>
</feature>
<dbReference type="InterPro" id="IPR024930">
    <property type="entry name" value="Skp_dom_sf"/>
</dbReference>
<evidence type="ECO:0000256" key="1">
    <source>
        <dbReference type="ARBA" id="ARBA00009091"/>
    </source>
</evidence>
<keyword evidence="5" id="KW-0472">Membrane</keyword>
<keyword evidence="3" id="KW-0175">Coiled coil</keyword>
<dbReference type="PANTHER" id="PTHR35089:SF1">
    <property type="entry name" value="CHAPERONE PROTEIN SKP"/>
    <property type="match status" value="1"/>
</dbReference>
<gene>
    <name evidence="6" type="primary">skp</name>
    <name evidence="6" type="ORF">GCM10007962_03540</name>
</gene>
<feature type="coiled-coil region" evidence="3">
    <location>
        <begin position="71"/>
        <end position="138"/>
    </location>
</feature>